<dbReference type="HOGENOM" id="CLU_1756117_0_0_10"/>
<dbReference type="PROSITE" id="PS51257">
    <property type="entry name" value="PROKAR_LIPOPROTEIN"/>
    <property type="match status" value="1"/>
</dbReference>
<dbReference type="STRING" id="880071.Fleli_2136"/>
<dbReference type="EMBL" id="CP003345">
    <property type="protein sequence ID" value="AFM04517.1"/>
    <property type="molecule type" value="Genomic_DNA"/>
</dbReference>
<keyword evidence="1" id="KW-0732">Signal</keyword>
<evidence type="ECO:0000256" key="1">
    <source>
        <dbReference type="SAM" id="SignalP"/>
    </source>
</evidence>
<name>I4AKN2_BERLS</name>
<keyword evidence="3" id="KW-1185">Reference proteome</keyword>
<reference evidence="3" key="1">
    <citation type="submission" date="2012-06" db="EMBL/GenBank/DDBJ databases">
        <title>The complete genome of Flexibacter litoralis DSM 6794.</title>
        <authorList>
            <person name="Lucas S."/>
            <person name="Copeland A."/>
            <person name="Lapidus A."/>
            <person name="Glavina del Rio T."/>
            <person name="Dalin E."/>
            <person name="Tice H."/>
            <person name="Bruce D."/>
            <person name="Goodwin L."/>
            <person name="Pitluck S."/>
            <person name="Peters L."/>
            <person name="Ovchinnikova G."/>
            <person name="Lu M."/>
            <person name="Kyrpides N."/>
            <person name="Mavromatis K."/>
            <person name="Ivanova N."/>
            <person name="Brettin T."/>
            <person name="Detter J.C."/>
            <person name="Han C."/>
            <person name="Larimer F."/>
            <person name="Land M."/>
            <person name="Hauser L."/>
            <person name="Markowitz V."/>
            <person name="Cheng J.-F."/>
            <person name="Hugenholtz P."/>
            <person name="Woyke T."/>
            <person name="Wu D."/>
            <person name="Spring S."/>
            <person name="Lang E."/>
            <person name="Kopitz M."/>
            <person name="Brambilla E."/>
            <person name="Klenk H.-P."/>
            <person name="Eisen J.A."/>
        </authorList>
    </citation>
    <scope>NUCLEOTIDE SEQUENCE [LARGE SCALE GENOMIC DNA]</scope>
    <source>
        <strain evidence="3">ATCC 23117 / DSM 6794 / NBRC 15988 / NCIMB 1366 / Sio-4</strain>
    </source>
</reference>
<protein>
    <recommendedName>
        <fullName evidence="4">Lipoprotein</fullName>
    </recommendedName>
</protein>
<gene>
    <name evidence="2" type="ordered locus">Fleli_2136</name>
</gene>
<proteinExistence type="predicted"/>
<dbReference type="Proteomes" id="UP000006054">
    <property type="component" value="Chromosome"/>
</dbReference>
<feature type="signal peptide" evidence="1">
    <location>
        <begin position="1"/>
        <end position="22"/>
    </location>
</feature>
<dbReference type="PATRIC" id="fig|880071.3.peg.2123"/>
<sequence precursor="true">MKIKIIISLFLFSFLASCSSQSEYCNERFEYCLNYPAAFEPFGSSKSGDGQIFYIDGGKIELLVWGSVNGQKRTLEQEKQYISQNRTVEYQTIKSKFFVISGFENGKVFYLRTEKTQNGFRSFEIRYPKEEKETYDKFVEKINFQEKK</sequence>
<accession>I4AKN2</accession>
<organism evidence="2 3">
    <name type="scientific">Bernardetia litoralis (strain ATCC 23117 / DSM 6794 / NBRC 15988 / NCIMB 1366 / Fx l1 / Sio-4)</name>
    <name type="common">Flexibacter litoralis</name>
    <dbReference type="NCBI Taxonomy" id="880071"/>
    <lineage>
        <taxon>Bacteria</taxon>
        <taxon>Pseudomonadati</taxon>
        <taxon>Bacteroidota</taxon>
        <taxon>Cytophagia</taxon>
        <taxon>Cytophagales</taxon>
        <taxon>Bernardetiaceae</taxon>
        <taxon>Bernardetia</taxon>
    </lineage>
</organism>
<dbReference type="eggNOG" id="COG0515">
    <property type="taxonomic scope" value="Bacteria"/>
</dbReference>
<feature type="chain" id="PRO_5003685827" description="Lipoprotein" evidence="1">
    <location>
        <begin position="23"/>
        <end position="148"/>
    </location>
</feature>
<evidence type="ECO:0000313" key="2">
    <source>
        <dbReference type="EMBL" id="AFM04517.1"/>
    </source>
</evidence>
<dbReference type="AlphaFoldDB" id="I4AKN2"/>
<dbReference type="KEGG" id="fli:Fleli_2136"/>
<evidence type="ECO:0008006" key="4">
    <source>
        <dbReference type="Google" id="ProtNLM"/>
    </source>
</evidence>
<evidence type="ECO:0000313" key="3">
    <source>
        <dbReference type="Proteomes" id="UP000006054"/>
    </source>
</evidence>